<evidence type="ECO:0000313" key="3">
    <source>
        <dbReference type="Proteomes" id="UP000007803"/>
    </source>
</evidence>
<evidence type="ECO:0000259" key="1">
    <source>
        <dbReference type="PROSITE" id="PS50076"/>
    </source>
</evidence>
<dbReference type="Gene3D" id="1.10.287.110">
    <property type="entry name" value="DnaJ domain"/>
    <property type="match status" value="1"/>
</dbReference>
<gene>
    <name evidence="2" type="ordered locus">Saut_0983</name>
</gene>
<dbReference type="SMART" id="SM00271">
    <property type="entry name" value="DnaJ"/>
    <property type="match status" value="1"/>
</dbReference>
<dbReference type="eggNOG" id="COG2214">
    <property type="taxonomic scope" value="Bacteria"/>
</dbReference>
<dbReference type="STRING" id="563040.Saut_0983"/>
<dbReference type="KEGG" id="sua:Saut_0983"/>
<dbReference type="HOGENOM" id="CLU_1077377_0_0_7"/>
<dbReference type="Proteomes" id="UP000007803">
    <property type="component" value="Chromosome"/>
</dbReference>
<reference evidence="3" key="1">
    <citation type="journal article" date="2010" name="Stand. Genomic Sci.">
        <title>Complete genome sequence of Sulfurimonas autotrophica type strain (OK10).</title>
        <authorList>
            <person name="Sikorski J."/>
            <person name="Munk C."/>
            <person name="Lapidus A."/>
            <person name="Djao O."/>
            <person name="Lucas S."/>
            <person name="Glavina Del Rio T."/>
            <person name="Nolan M."/>
            <person name="Tice H."/>
            <person name="Han C."/>
            <person name="Cheng J."/>
            <person name="Tapia R."/>
            <person name="Goodwin L."/>
            <person name="Pitluck S."/>
            <person name="Liolios K."/>
            <person name="Ivanova N."/>
            <person name="Mavromatis K."/>
            <person name="Mikhailova N."/>
            <person name="Pati A."/>
            <person name="Sims D."/>
            <person name="Meincke L."/>
            <person name="Brettin T."/>
            <person name="Detter J."/>
            <person name="Chen A."/>
            <person name="Palaniappan K."/>
            <person name="Land M."/>
            <person name="Hauser L."/>
            <person name="Chang Y."/>
            <person name="Jeffries C."/>
            <person name="Rohde M."/>
            <person name="Lang E."/>
            <person name="Spring S."/>
            <person name="Goker M."/>
            <person name="Woyke T."/>
            <person name="Bristow J."/>
            <person name="Eisen J."/>
            <person name="Markowitz V."/>
            <person name="Hugenholtz P."/>
            <person name="Kyrpides N."/>
            <person name="Klenk H."/>
        </authorList>
    </citation>
    <scope>NUCLEOTIDE SEQUENCE [LARGE SCALE GENOMIC DNA]</scope>
    <source>
        <strain evidence="3">ATCC BAA-671 / DSM 16294 / JCM 11897 / OK10</strain>
    </source>
</reference>
<organism evidence="2 3">
    <name type="scientific">Sulfurimonas autotrophica (strain ATCC BAA-671 / DSM 16294 / JCM 11897 / OK10)</name>
    <dbReference type="NCBI Taxonomy" id="563040"/>
    <lineage>
        <taxon>Bacteria</taxon>
        <taxon>Pseudomonadati</taxon>
        <taxon>Campylobacterota</taxon>
        <taxon>Epsilonproteobacteria</taxon>
        <taxon>Campylobacterales</taxon>
        <taxon>Sulfurimonadaceae</taxon>
        <taxon>Sulfurimonas</taxon>
    </lineage>
</organism>
<dbReference type="InterPro" id="IPR001623">
    <property type="entry name" value="DnaJ_domain"/>
</dbReference>
<proteinExistence type="predicted"/>
<dbReference type="SUPFAM" id="SSF46565">
    <property type="entry name" value="Chaperone J-domain"/>
    <property type="match status" value="1"/>
</dbReference>
<keyword evidence="2" id="KW-0346">Stress response</keyword>
<keyword evidence="3" id="KW-1185">Reference proteome</keyword>
<protein>
    <submittedName>
        <fullName evidence="2">Heat shock protein DnaJ domain protein</fullName>
    </submittedName>
</protein>
<dbReference type="AlphaFoldDB" id="E0US09"/>
<accession>E0US09</accession>
<dbReference type="PROSITE" id="PS50076">
    <property type="entry name" value="DNAJ_2"/>
    <property type="match status" value="1"/>
</dbReference>
<evidence type="ECO:0000313" key="2">
    <source>
        <dbReference type="EMBL" id="ADN09032.1"/>
    </source>
</evidence>
<dbReference type="PRINTS" id="PR00625">
    <property type="entry name" value="JDOMAIN"/>
</dbReference>
<dbReference type="OrthoDB" id="9786294at2"/>
<dbReference type="EMBL" id="CP002205">
    <property type="protein sequence ID" value="ADN09032.1"/>
    <property type="molecule type" value="Genomic_DNA"/>
</dbReference>
<dbReference type="Pfam" id="PF00226">
    <property type="entry name" value="DnaJ"/>
    <property type="match status" value="1"/>
</dbReference>
<sequence length="258" mass="30456">MQILLGVHETIIKINSMSIKIDYIQYFIHQHFSDVIINKRVLHIPASHQNRHYRIFLLKWLYALYAKKTHNDFFELKDTLLNRQHKAIKILLAHDIIYKIIWNIIDAQKIALKIEPYNSSIINVLQTYFTTSLHVTQTHCSLYVSSPKEKALVKKLLDSSDIIFMNHKHIFNTKQMNEFVYVPSKKEKLHMTPLQKAHTILGTLPNDDAEMLKKRYKKLAKKYHPDKANTKDDKNVALYTQKFQNILEAYEMLLKQVG</sequence>
<name>E0US09_SULAO</name>
<dbReference type="RefSeq" id="WP_013326788.1">
    <property type="nucleotide sequence ID" value="NC_014506.1"/>
</dbReference>
<dbReference type="InterPro" id="IPR036869">
    <property type="entry name" value="J_dom_sf"/>
</dbReference>
<feature type="domain" description="J" evidence="1">
    <location>
        <begin position="196"/>
        <end position="258"/>
    </location>
</feature>